<dbReference type="PROSITE" id="PS50862">
    <property type="entry name" value="AA_TRNA_LIGASE_II"/>
    <property type="match status" value="1"/>
</dbReference>
<evidence type="ECO:0000256" key="2">
    <source>
        <dbReference type="ARBA" id="ARBA00022741"/>
    </source>
</evidence>
<dbReference type="OMA" id="MKWGMPP"/>
<evidence type="ECO:0000256" key="4">
    <source>
        <dbReference type="ARBA" id="ARBA00023146"/>
    </source>
</evidence>
<keyword evidence="2" id="KW-0547">Nucleotide-binding</keyword>
<dbReference type="InterPro" id="IPR004364">
    <property type="entry name" value="Aa-tRNA-synt_II"/>
</dbReference>
<dbReference type="OrthoDB" id="21243at2759"/>
<dbReference type="STRING" id="559304.G8YQ09"/>
<dbReference type="AlphaFoldDB" id="G8YQ09"/>
<dbReference type="Pfam" id="PF00152">
    <property type="entry name" value="tRNA-synt_2"/>
    <property type="match status" value="1"/>
</dbReference>
<dbReference type="InterPro" id="IPR004365">
    <property type="entry name" value="NA-bd_OB_tRNA"/>
</dbReference>
<dbReference type="InterPro" id="IPR044136">
    <property type="entry name" value="Lys-tRNA-ligase_II_N"/>
</dbReference>
<dbReference type="PANTHER" id="PTHR42918:SF5">
    <property type="entry name" value="LYSINE--TRNA LIGASE, MITOCHONDRIAL"/>
    <property type="match status" value="1"/>
</dbReference>
<evidence type="ECO:0000313" key="8">
    <source>
        <dbReference type="Proteomes" id="UP000005222"/>
    </source>
</evidence>
<dbReference type="PRINTS" id="PR00982">
    <property type="entry name" value="TRNASYNTHLYS"/>
</dbReference>
<dbReference type="GO" id="GO:0004824">
    <property type="term" value="F:lysine-tRNA ligase activity"/>
    <property type="evidence" value="ECO:0007669"/>
    <property type="project" value="InterPro"/>
</dbReference>
<evidence type="ECO:0000256" key="3">
    <source>
        <dbReference type="ARBA" id="ARBA00022840"/>
    </source>
</evidence>
<sequence length="546" mass="61394">MWRRVAGRGRVQRGLRCGRRCYSSGDAEAVNYAHRKEIISRTPASYYPSLDSVRDREATTLRVPQFRARFERVDFTQYESKRYPEVCRVEGRISSIRKAGKGMYFIDVAQDFARVQLVASNKLTGVSVGEFNSQHAFLRKGDLVSCVGFPSVTNVGELSVKACEPIRLASPCLNSTTLPEKIVDSKIIKKERVLNYLVNRDSRKKIVVKAMVVQAIRQFLTEREFIEVQTPIIAGDGTGANAEPFVTASKALPSNPDGSSQPLQLRVAPELWLKKLVISGFDKVFEIGPNFRNEGVDSTHNPEFTSCEFYQSFTNLSQLMTMTEELLAYIHSTLRHKNIMPEVIDKLEPLASRSFPKYEFIPTIEKITGLAFPSAITSESLVAYHTSLGVSLPATKSPASLLDNLAATYLEPLSHESQAPIFIFNHPAAMSPLAKSKNITYGENTYDISARFELFYKGKEYVNSYEEENSPYEQASKFQLQQLSKNNFEDNESVIPDWKYVKQMEYGLPPTGGWGCGIDRLAMLFSGSDRIEDVLAFGNLRDVIRQ</sequence>
<dbReference type="GO" id="GO:0005739">
    <property type="term" value="C:mitochondrion"/>
    <property type="evidence" value="ECO:0007669"/>
    <property type="project" value="TreeGrafter"/>
</dbReference>
<name>G8YQ09_PICSO</name>
<reference evidence="7 8" key="1">
    <citation type="journal article" date="2012" name="G3 (Bethesda)">
        <title>Pichia sorbitophila, an interspecies yeast hybrid reveals early steps of genome resolution following polyploidization.</title>
        <authorList>
            <person name="Leh Louis V."/>
            <person name="Despons L."/>
            <person name="Friedrich A."/>
            <person name="Martin T."/>
            <person name="Durrens P."/>
            <person name="Casaregola S."/>
            <person name="Neuveglise C."/>
            <person name="Fairhead C."/>
            <person name="Marck C."/>
            <person name="Cruz J.A."/>
            <person name="Straub M.L."/>
            <person name="Kugler V."/>
            <person name="Sacerdot C."/>
            <person name="Uzunov Z."/>
            <person name="Thierry A."/>
            <person name="Weiss S."/>
            <person name="Bleykasten C."/>
            <person name="De Montigny J."/>
            <person name="Jacques N."/>
            <person name="Jung P."/>
            <person name="Lemaire M."/>
            <person name="Mallet S."/>
            <person name="Morel G."/>
            <person name="Richard G.F."/>
            <person name="Sarkar A."/>
            <person name="Savel G."/>
            <person name="Schacherer J."/>
            <person name="Seret M.L."/>
            <person name="Talla E."/>
            <person name="Samson G."/>
            <person name="Jubin C."/>
            <person name="Poulain J."/>
            <person name="Vacherie B."/>
            <person name="Barbe V."/>
            <person name="Pelletier E."/>
            <person name="Sherman D.J."/>
            <person name="Westhof E."/>
            <person name="Weissenbach J."/>
            <person name="Baret P.V."/>
            <person name="Wincker P."/>
            <person name="Gaillardin C."/>
            <person name="Dujon B."/>
            <person name="Souciet J.L."/>
        </authorList>
    </citation>
    <scope>NUCLEOTIDE SEQUENCE [LARGE SCALE GENOMIC DNA]</scope>
    <source>
        <strain evidence="8">ATCC MYA-4447 / BCRC 22081 / CBS 7064 / NBRC 10061 / NRRL Y-12695</strain>
    </source>
</reference>
<dbReference type="SUPFAM" id="SSF50249">
    <property type="entry name" value="Nucleic acid-binding proteins"/>
    <property type="match status" value="1"/>
</dbReference>
<dbReference type="GO" id="GO:0070154">
    <property type="term" value="P:mitochondrial lysyl-tRNA aminoacylation"/>
    <property type="evidence" value="ECO:0007669"/>
    <property type="project" value="TreeGrafter"/>
</dbReference>
<dbReference type="eggNOG" id="KOG1885">
    <property type="taxonomic scope" value="Eukaryota"/>
</dbReference>
<organism evidence="7 8">
    <name type="scientific">Pichia sorbitophila (strain ATCC MYA-4447 / BCRC 22081 / CBS 7064 / NBRC 10061 / NRRL Y-12695)</name>
    <name type="common">Hybrid yeast</name>
    <dbReference type="NCBI Taxonomy" id="559304"/>
    <lineage>
        <taxon>Eukaryota</taxon>
        <taxon>Fungi</taxon>
        <taxon>Dikarya</taxon>
        <taxon>Ascomycota</taxon>
        <taxon>Saccharomycotina</taxon>
        <taxon>Pichiomycetes</taxon>
        <taxon>Debaryomycetaceae</taxon>
        <taxon>Millerozyma</taxon>
    </lineage>
</organism>
<dbReference type="GO" id="GO:0005524">
    <property type="term" value="F:ATP binding"/>
    <property type="evidence" value="ECO:0007669"/>
    <property type="project" value="UniProtKB-KW"/>
</dbReference>
<dbReference type="Gene3D" id="2.40.50.140">
    <property type="entry name" value="Nucleic acid-binding proteins"/>
    <property type="match status" value="1"/>
</dbReference>
<evidence type="ECO:0000313" key="7">
    <source>
        <dbReference type="EMBL" id="CCE78744.1"/>
    </source>
</evidence>
<keyword evidence="4" id="KW-0030">Aminoacyl-tRNA synthetase</keyword>
<evidence type="ECO:0000256" key="5">
    <source>
        <dbReference type="ARBA" id="ARBA00030563"/>
    </source>
</evidence>
<dbReference type="PANTHER" id="PTHR42918">
    <property type="entry name" value="LYSYL-TRNA SYNTHETASE"/>
    <property type="match status" value="1"/>
</dbReference>
<dbReference type="InterPro" id="IPR012340">
    <property type="entry name" value="NA-bd_OB-fold"/>
</dbReference>
<dbReference type="InParanoid" id="G8YQ09"/>
<proteinExistence type="predicted"/>
<dbReference type="SUPFAM" id="SSF55681">
    <property type="entry name" value="Class II aaRS and biotin synthetases"/>
    <property type="match status" value="1"/>
</dbReference>
<evidence type="ECO:0000259" key="6">
    <source>
        <dbReference type="PROSITE" id="PS50862"/>
    </source>
</evidence>
<evidence type="ECO:0000256" key="1">
    <source>
        <dbReference type="ARBA" id="ARBA00022598"/>
    </source>
</evidence>
<gene>
    <name evidence="7" type="primary">Piso0_000773</name>
    <name evidence="7" type="ORF">GNLVRS01_PISO0D03809g</name>
</gene>
<dbReference type="EMBL" id="FO082056">
    <property type="protein sequence ID" value="CCE78744.1"/>
    <property type="molecule type" value="Genomic_DNA"/>
</dbReference>
<dbReference type="Pfam" id="PF01336">
    <property type="entry name" value="tRNA_anti-codon"/>
    <property type="match status" value="1"/>
</dbReference>
<dbReference type="Gene3D" id="3.30.930.10">
    <property type="entry name" value="Bira Bifunctional Protein, Domain 2"/>
    <property type="match status" value="1"/>
</dbReference>
<dbReference type="InterPro" id="IPR018149">
    <property type="entry name" value="Lys-tRNA-synth_II_C"/>
</dbReference>
<keyword evidence="8" id="KW-1185">Reference proteome</keyword>
<feature type="domain" description="Aminoacyl-transfer RNA synthetases class-II family profile" evidence="6">
    <location>
        <begin position="212"/>
        <end position="533"/>
    </location>
</feature>
<keyword evidence="3" id="KW-0067">ATP-binding</keyword>
<dbReference type="CDD" id="cd04322">
    <property type="entry name" value="LysRS_N"/>
    <property type="match status" value="1"/>
</dbReference>
<dbReference type="InterPro" id="IPR006195">
    <property type="entry name" value="aa-tRNA-synth_II"/>
</dbReference>
<dbReference type="Proteomes" id="UP000005222">
    <property type="component" value="Chromosome D"/>
</dbReference>
<accession>G8YQ09</accession>
<dbReference type="HOGENOM" id="CLU_008255_6_0_1"/>
<protein>
    <recommendedName>
        <fullName evidence="5">Lysyl-tRNA synthetase</fullName>
    </recommendedName>
</protein>
<dbReference type="FunCoup" id="G8YQ09">
    <property type="interactions" value="166"/>
</dbReference>
<keyword evidence="1" id="KW-0436">Ligase</keyword>
<dbReference type="InterPro" id="IPR045864">
    <property type="entry name" value="aa-tRNA-synth_II/BPL/LPL"/>
</dbReference>
<dbReference type="GO" id="GO:0000049">
    <property type="term" value="F:tRNA binding"/>
    <property type="evidence" value="ECO:0007669"/>
    <property type="project" value="TreeGrafter"/>
</dbReference>